<dbReference type="InterPro" id="IPR036188">
    <property type="entry name" value="FAD/NAD-bd_sf"/>
</dbReference>
<dbReference type="SUPFAM" id="SSF54373">
    <property type="entry name" value="FAD-linked reductases, C-terminal domain"/>
    <property type="match status" value="1"/>
</dbReference>
<dbReference type="Gene3D" id="3.40.30.20">
    <property type="match status" value="1"/>
</dbReference>
<keyword evidence="3" id="KW-0285">Flavoprotein</keyword>
<dbReference type="InterPro" id="IPR038220">
    <property type="entry name" value="PHOX_C_sf"/>
</dbReference>
<evidence type="ECO:0000256" key="4">
    <source>
        <dbReference type="ARBA" id="ARBA00022827"/>
    </source>
</evidence>
<dbReference type="PANTHER" id="PTHR43004">
    <property type="entry name" value="TRK SYSTEM POTASSIUM UPTAKE PROTEIN"/>
    <property type="match status" value="1"/>
</dbReference>
<dbReference type="InterPro" id="IPR036249">
    <property type="entry name" value="Thioredoxin-like_sf"/>
</dbReference>
<dbReference type="SUPFAM" id="SSF51905">
    <property type="entry name" value="FAD/NAD(P)-binding domain"/>
    <property type="match status" value="1"/>
</dbReference>
<dbReference type="PRINTS" id="PR00420">
    <property type="entry name" value="RNGMNOXGNASE"/>
</dbReference>
<dbReference type="GO" id="GO:0016709">
    <property type="term" value="F:oxidoreductase activity, acting on paired donors, with incorporation or reduction of molecular oxygen, NAD(P)H as one donor, and incorporation of one atom of oxygen"/>
    <property type="evidence" value="ECO:0007669"/>
    <property type="project" value="UniProtKB-ARBA"/>
</dbReference>
<comment type="similarity">
    <text evidence="2">Belongs to the PheA/TfdB FAD monooxygenase family.</text>
</comment>
<sequence>MQFHLNGFKGSSDPLKLQFEGEQEPDFQSSLPEEVDVLIIGAGPAGQLLGAQLARFPNITTRIIESKSARLEQGQADGLQCRTLEIFEAFGFSERVLKEAYWVNETTFWSPTEDGKGLRRTGRIRDTEEGLSEFPHVILNQARLHDLWLDAMKWSPTRLEPSYSRTMQDMTIPKDGGPVEVIIDRLDEAHKGETERIKAKYVIGCDGARSGVRRALGLEMKGDFANQAWGVMDALVVTDFPDLRLKTAIHSASEGSILIIPREGGYLARFYIELDKLKQDERIASKKVTAEVLIDRAQRIFSPFKFEVRHIAYWSVYEVGQRLTDHFDDVPKAEREQRSPRVFIAGDACHTHSAKAGQGMNVSMNDTYNLGWKLAAVLHGLADPKLLHTYTEERQDIAQLLIDFDREIARLFAAKPKGTAGVDDKDAIDPAVFQDYFTRQGRFMAGVETRYKPGMLTSGDTSYQHLAKGYQIGMRFQSVQVLRLADAKPVHLGHVMDADGRWRIVLFGDRSDPTSPSSPIAKTCDFLFKHLLPQYTPPQADIDSVIDVRAVFQQARKDISISELPEILLPHKGKFGIQDYEKAFTDEESYGFGFGEIYNKREIDREEGALVVVRPDQYVSAVLPLGEAAHGVLEGFFDGFMKPQHRTKRTNGQH</sequence>
<feature type="domain" description="Phenol hydroxylase-like C-terminal dimerisation" evidence="7">
    <location>
        <begin position="449"/>
        <end position="644"/>
    </location>
</feature>
<evidence type="ECO:0000256" key="3">
    <source>
        <dbReference type="ARBA" id="ARBA00022630"/>
    </source>
</evidence>
<evidence type="ECO:0000256" key="2">
    <source>
        <dbReference type="ARBA" id="ARBA00007801"/>
    </source>
</evidence>
<evidence type="ECO:0000256" key="5">
    <source>
        <dbReference type="ARBA" id="ARBA00023002"/>
    </source>
</evidence>
<gene>
    <name evidence="8" type="ORF">LTR36_008954</name>
</gene>
<comment type="cofactor">
    <cofactor evidence="1">
        <name>FAD</name>
        <dbReference type="ChEBI" id="CHEBI:57692"/>
    </cofactor>
</comment>
<dbReference type="PANTHER" id="PTHR43004:SF19">
    <property type="entry name" value="BINDING MONOOXYGENASE, PUTATIVE (JCVI)-RELATED"/>
    <property type="match status" value="1"/>
</dbReference>
<dbReference type="SUPFAM" id="SSF52833">
    <property type="entry name" value="Thioredoxin-like"/>
    <property type="match status" value="1"/>
</dbReference>
<dbReference type="InterPro" id="IPR002938">
    <property type="entry name" value="FAD-bd"/>
</dbReference>
<evidence type="ECO:0000259" key="7">
    <source>
        <dbReference type="Pfam" id="PF07976"/>
    </source>
</evidence>
<dbReference type="NCBIfam" id="NF006144">
    <property type="entry name" value="PRK08294.1"/>
    <property type="match status" value="1"/>
</dbReference>
<evidence type="ECO:0008006" key="10">
    <source>
        <dbReference type="Google" id="ProtNLM"/>
    </source>
</evidence>
<dbReference type="Gene3D" id="3.30.9.10">
    <property type="entry name" value="D-Amino Acid Oxidase, subunit A, domain 2"/>
    <property type="match status" value="1"/>
</dbReference>
<keyword evidence="9" id="KW-1185">Reference proteome</keyword>
<organism evidence="8 9">
    <name type="scientific">Oleoguttula mirabilis</name>
    <dbReference type="NCBI Taxonomy" id="1507867"/>
    <lineage>
        <taxon>Eukaryota</taxon>
        <taxon>Fungi</taxon>
        <taxon>Dikarya</taxon>
        <taxon>Ascomycota</taxon>
        <taxon>Pezizomycotina</taxon>
        <taxon>Dothideomycetes</taxon>
        <taxon>Dothideomycetidae</taxon>
        <taxon>Mycosphaerellales</taxon>
        <taxon>Teratosphaeriaceae</taxon>
        <taxon>Oleoguttula</taxon>
    </lineage>
</organism>
<evidence type="ECO:0000313" key="9">
    <source>
        <dbReference type="Proteomes" id="UP001324427"/>
    </source>
</evidence>
<evidence type="ECO:0000313" key="8">
    <source>
        <dbReference type="EMBL" id="KAK4540739.1"/>
    </source>
</evidence>
<dbReference type="Pfam" id="PF07976">
    <property type="entry name" value="Phe_hydrox_dim"/>
    <property type="match status" value="1"/>
</dbReference>
<proteinExistence type="inferred from homology"/>
<evidence type="ECO:0000256" key="1">
    <source>
        <dbReference type="ARBA" id="ARBA00001974"/>
    </source>
</evidence>
<dbReference type="Pfam" id="PF01494">
    <property type="entry name" value="FAD_binding_3"/>
    <property type="match status" value="1"/>
</dbReference>
<dbReference type="InterPro" id="IPR050641">
    <property type="entry name" value="RIFMO-like"/>
</dbReference>
<dbReference type="EMBL" id="JAVFHQ010000062">
    <property type="protein sequence ID" value="KAK4540739.1"/>
    <property type="molecule type" value="Genomic_DNA"/>
</dbReference>
<evidence type="ECO:0000259" key="6">
    <source>
        <dbReference type="Pfam" id="PF01494"/>
    </source>
</evidence>
<keyword evidence="5" id="KW-0560">Oxidoreductase</keyword>
<name>A0AAV9J6W2_9PEZI</name>
<dbReference type="AlphaFoldDB" id="A0AAV9J6W2"/>
<dbReference type="InterPro" id="IPR012941">
    <property type="entry name" value="Phe_hydrox_C_dim_dom"/>
</dbReference>
<dbReference type="CDD" id="cd02979">
    <property type="entry name" value="PHOX_C"/>
    <property type="match status" value="1"/>
</dbReference>
<accession>A0AAV9J6W2</accession>
<protein>
    <recommendedName>
        <fullName evidence="10">Phenol 2-monooxygenase</fullName>
    </recommendedName>
</protein>
<keyword evidence="4" id="KW-0274">FAD</keyword>
<feature type="domain" description="FAD-binding" evidence="6">
    <location>
        <begin position="34"/>
        <end position="404"/>
    </location>
</feature>
<reference evidence="8 9" key="1">
    <citation type="submission" date="2021-11" db="EMBL/GenBank/DDBJ databases">
        <title>Black yeast isolated from Biological Soil Crust.</title>
        <authorList>
            <person name="Kurbessoian T."/>
        </authorList>
    </citation>
    <scope>NUCLEOTIDE SEQUENCE [LARGE SCALE GENOMIC DNA]</scope>
    <source>
        <strain evidence="8 9">CCFEE 5522</strain>
    </source>
</reference>
<dbReference type="Gene3D" id="3.50.50.60">
    <property type="entry name" value="FAD/NAD(P)-binding domain"/>
    <property type="match status" value="1"/>
</dbReference>
<comment type="caution">
    <text evidence="8">The sequence shown here is derived from an EMBL/GenBank/DDBJ whole genome shotgun (WGS) entry which is preliminary data.</text>
</comment>
<dbReference type="Proteomes" id="UP001324427">
    <property type="component" value="Unassembled WGS sequence"/>
</dbReference>
<dbReference type="GO" id="GO:0071949">
    <property type="term" value="F:FAD binding"/>
    <property type="evidence" value="ECO:0007669"/>
    <property type="project" value="InterPro"/>
</dbReference>